<reference evidence="4" key="1">
    <citation type="submission" date="2012-12" db="EMBL/GenBank/DDBJ databases">
        <authorList>
            <person name="Hellsten U."/>
            <person name="Grimwood J."/>
            <person name="Chapman J.A."/>
            <person name="Shapiro H."/>
            <person name="Aerts A."/>
            <person name="Otillar R.P."/>
            <person name="Terry A.Y."/>
            <person name="Boore J.L."/>
            <person name="Simakov O."/>
            <person name="Marletaz F."/>
            <person name="Cho S.-J."/>
            <person name="Edsinger-Gonzales E."/>
            <person name="Havlak P."/>
            <person name="Kuo D.-H."/>
            <person name="Larsson T."/>
            <person name="Lv J."/>
            <person name="Arendt D."/>
            <person name="Savage R."/>
            <person name="Osoegawa K."/>
            <person name="de Jong P."/>
            <person name="Lindberg D.R."/>
            <person name="Seaver E.C."/>
            <person name="Weisblat D.A."/>
            <person name="Putnam N.H."/>
            <person name="Grigoriev I.V."/>
            <person name="Rokhsar D.S."/>
        </authorList>
    </citation>
    <scope>NUCLEOTIDE SEQUENCE</scope>
    <source>
        <strain evidence="4">I ESC-2004</strain>
    </source>
</reference>
<dbReference type="EMBL" id="KB308810">
    <property type="protein sequence ID" value="ELT96501.1"/>
    <property type="molecule type" value="Genomic_DNA"/>
</dbReference>
<dbReference type="InterPro" id="IPR043159">
    <property type="entry name" value="Lectin_gal-bd_sf"/>
</dbReference>
<feature type="domain" description="SUEL-type lectin" evidence="1">
    <location>
        <begin position="50"/>
        <end position="137"/>
    </location>
</feature>
<dbReference type="Gene3D" id="2.60.120.740">
    <property type="match status" value="1"/>
</dbReference>
<name>R7TYJ6_CAPTE</name>
<evidence type="ECO:0000313" key="2">
    <source>
        <dbReference type="EMBL" id="ELT96501.1"/>
    </source>
</evidence>
<evidence type="ECO:0000313" key="3">
    <source>
        <dbReference type="EnsemblMetazoa" id="CapteP216032"/>
    </source>
</evidence>
<dbReference type="Pfam" id="PF02140">
    <property type="entry name" value="SUEL_Lectin"/>
    <property type="match status" value="1"/>
</dbReference>
<reference evidence="2 4" key="2">
    <citation type="journal article" date="2013" name="Nature">
        <title>Insights into bilaterian evolution from three spiralian genomes.</title>
        <authorList>
            <person name="Simakov O."/>
            <person name="Marletaz F."/>
            <person name="Cho S.J."/>
            <person name="Edsinger-Gonzales E."/>
            <person name="Havlak P."/>
            <person name="Hellsten U."/>
            <person name="Kuo D.H."/>
            <person name="Larsson T."/>
            <person name="Lv J."/>
            <person name="Arendt D."/>
            <person name="Savage R."/>
            <person name="Osoegawa K."/>
            <person name="de Jong P."/>
            <person name="Grimwood J."/>
            <person name="Chapman J.A."/>
            <person name="Shapiro H."/>
            <person name="Aerts A."/>
            <person name="Otillar R.P."/>
            <person name="Terry A.Y."/>
            <person name="Boore J.L."/>
            <person name="Grigoriev I.V."/>
            <person name="Lindberg D.R."/>
            <person name="Seaver E.C."/>
            <person name="Weisblat D.A."/>
            <person name="Putnam N.H."/>
            <person name="Rokhsar D.S."/>
        </authorList>
    </citation>
    <scope>NUCLEOTIDE SEQUENCE</scope>
    <source>
        <strain evidence="2 4">I ESC-2004</strain>
    </source>
</reference>
<evidence type="ECO:0000259" key="1">
    <source>
        <dbReference type="PROSITE" id="PS50228"/>
    </source>
</evidence>
<protein>
    <recommendedName>
        <fullName evidence="1">SUEL-type lectin domain-containing protein</fullName>
    </recommendedName>
</protein>
<organism evidence="2">
    <name type="scientific">Capitella teleta</name>
    <name type="common">Polychaete worm</name>
    <dbReference type="NCBI Taxonomy" id="283909"/>
    <lineage>
        <taxon>Eukaryota</taxon>
        <taxon>Metazoa</taxon>
        <taxon>Spiralia</taxon>
        <taxon>Lophotrochozoa</taxon>
        <taxon>Annelida</taxon>
        <taxon>Polychaeta</taxon>
        <taxon>Sedentaria</taxon>
        <taxon>Scolecida</taxon>
        <taxon>Capitellidae</taxon>
        <taxon>Capitella</taxon>
    </lineage>
</organism>
<dbReference type="HOGENOM" id="CLU_1645338_0_0_1"/>
<dbReference type="AlphaFoldDB" id="R7TYJ6"/>
<dbReference type="InterPro" id="IPR000922">
    <property type="entry name" value="Lectin_gal-bd_dom"/>
</dbReference>
<keyword evidence="4" id="KW-1185">Reference proteome</keyword>
<evidence type="ECO:0000313" key="4">
    <source>
        <dbReference type="Proteomes" id="UP000014760"/>
    </source>
</evidence>
<dbReference type="Proteomes" id="UP000014760">
    <property type="component" value="Unassembled WGS sequence"/>
</dbReference>
<sequence length="161" mass="18380">MATPIQEKHEWFFYRLGNWRVQVHIREQTNAINFPSALNTRISEVERTITCAQQYYNISCPIGSQLKLPVLRWGRTADESICPHWASRLANCLSTTADTQIRNLCENTPVCYLKLNYLLGDPCPNIHKYLNATHTCLEPANCNDQCYNAVTEPGPNCTDFA</sequence>
<dbReference type="PANTHER" id="PTHR46780">
    <property type="entry name" value="PROTEIN EVA-1"/>
    <property type="match status" value="1"/>
</dbReference>
<proteinExistence type="predicted"/>
<dbReference type="EnsemblMetazoa" id="CapteT216032">
    <property type="protein sequence ID" value="CapteP216032"/>
    <property type="gene ID" value="CapteG216032"/>
</dbReference>
<reference evidence="3" key="3">
    <citation type="submission" date="2015-06" db="UniProtKB">
        <authorList>
            <consortium name="EnsemblMetazoa"/>
        </authorList>
    </citation>
    <scope>IDENTIFICATION</scope>
</reference>
<dbReference type="GO" id="GO:0030246">
    <property type="term" value="F:carbohydrate binding"/>
    <property type="evidence" value="ECO:0007669"/>
    <property type="project" value="InterPro"/>
</dbReference>
<gene>
    <name evidence="2" type="ORF">CAPTEDRAFT_216032</name>
</gene>
<accession>R7TYJ6</accession>
<dbReference type="PROSITE" id="PS50228">
    <property type="entry name" value="SUEL_LECTIN"/>
    <property type="match status" value="1"/>
</dbReference>
<dbReference type="EMBL" id="AMQN01002261">
    <property type="status" value="NOT_ANNOTATED_CDS"/>
    <property type="molecule type" value="Genomic_DNA"/>
</dbReference>
<dbReference type="OrthoDB" id="6120134at2759"/>